<keyword evidence="3" id="KW-1185">Reference proteome</keyword>
<gene>
    <name evidence="2" type="ORF">PPERSA_01045</name>
</gene>
<evidence type="ECO:0000256" key="1">
    <source>
        <dbReference type="SAM" id="Coils"/>
    </source>
</evidence>
<dbReference type="Proteomes" id="UP000054937">
    <property type="component" value="Unassembled WGS sequence"/>
</dbReference>
<dbReference type="OMA" id="EDFNCEA"/>
<dbReference type="AlphaFoldDB" id="A0A0V0QUI4"/>
<evidence type="ECO:0000313" key="2">
    <source>
        <dbReference type="EMBL" id="KRX05967.1"/>
    </source>
</evidence>
<comment type="caution">
    <text evidence="2">The sequence shown here is derived from an EMBL/GenBank/DDBJ whole genome shotgun (WGS) entry which is preliminary data.</text>
</comment>
<feature type="coiled-coil region" evidence="1">
    <location>
        <begin position="184"/>
        <end position="218"/>
    </location>
</feature>
<keyword evidence="1" id="KW-0175">Coiled coil</keyword>
<dbReference type="InParanoid" id="A0A0V0QUI4"/>
<protein>
    <submittedName>
        <fullName evidence="2">Uncharacterized protein</fullName>
    </submittedName>
</protein>
<proteinExistence type="predicted"/>
<evidence type="ECO:0000313" key="3">
    <source>
        <dbReference type="Proteomes" id="UP000054937"/>
    </source>
</evidence>
<sequence length="260" mass="30482">MSQKKNDISEFSKAVSILEHINTKIIYKNTPYLFLIKVNEPDNELQQNPEKTINFCISDGINRMWLEDFNCEAMKDFQKKIGIEGSFQNFFQMIKKAFDDQSVEIKIDAAKQLNLVINFIIENTSLQITGRLPLGIPMERKVNQKNSVKKEETQIQEQNQWKDIFAQLMRQFMFDIYQAQCAKNKNNQDELKKYKTINKELNNQIATLKENENILKLTNNNLVQLNDGNEKIIKKRIPPEAKNILFPNKKKTKIRGAYLM</sequence>
<organism evidence="2 3">
    <name type="scientific">Pseudocohnilembus persalinus</name>
    <name type="common">Ciliate</name>
    <dbReference type="NCBI Taxonomy" id="266149"/>
    <lineage>
        <taxon>Eukaryota</taxon>
        <taxon>Sar</taxon>
        <taxon>Alveolata</taxon>
        <taxon>Ciliophora</taxon>
        <taxon>Intramacronucleata</taxon>
        <taxon>Oligohymenophorea</taxon>
        <taxon>Scuticociliatia</taxon>
        <taxon>Philasterida</taxon>
        <taxon>Pseudocohnilembidae</taxon>
        <taxon>Pseudocohnilembus</taxon>
    </lineage>
</organism>
<name>A0A0V0QUI4_PSEPJ</name>
<accession>A0A0V0QUI4</accession>
<dbReference type="EMBL" id="LDAU01000102">
    <property type="protein sequence ID" value="KRX05967.1"/>
    <property type="molecule type" value="Genomic_DNA"/>
</dbReference>
<reference evidence="2 3" key="1">
    <citation type="journal article" date="2015" name="Sci. Rep.">
        <title>Genome of the facultative scuticociliatosis pathogen Pseudocohnilembus persalinus provides insight into its virulence through horizontal gene transfer.</title>
        <authorList>
            <person name="Xiong J."/>
            <person name="Wang G."/>
            <person name="Cheng J."/>
            <person name="Tian M."/>
            <person name="Pan X."/>
            <person name="Warren A."/>
            <person name="Jiang C."/>
            <person name="Yuan D."/>
            <person name="Miao W."/>
        </authorList>
    </citation>
    <scope>NUCLEOTIDE SEQUENCE [LARGE SCALE GENOMIC DNA]</scope>
    <source>
        <strain evidence="2">36N120E</strain>
    </source>
</reference>